<gene>
    <name evidence="11" type="ordered locus">Tint_1098</name>
</gene>
<dbReference type="HOGENOM" id="CLU_014132_1_0_4"/>
<evidence type="ECO:0000256" key="10">
    <source>
        <dbReference type="RuleBase" id="RU361207"/>
    </source>
</evidence>
<keyword evidence="5 10" id="KW-0328">Glycosyltransferase</keyword>
<evidence type="ECO:0000256" key="1">
    <source>
        <dbReference type="ARBA" id="ARBA00000439"/>
    </source>
</evidence>
<sequence>MGALIPSALILSPCLMTPTPRFPRSSGVLLHLTSLPSPHGSGDLGPAAYHFIDWLHAAGQSVWQFLPLGGIGLGGSPYMSSSAFAGNVLLIDLTELHRRGWLEADDLVAQEGLSNERVQFDRVIPYRMERLRRAAARFETTATPQERADLAAFQAAQAVWLDDYALFMALSEHYGERLWNTWDAALAQRQPEALQQARAQHAERIAFWTFAQWCFFRQWAALRAYAHDKGVRLMGDMPIFISLNSADVWARPDLFQLDARGHPTVVAGVPPDYFSATGQRWGNPHYRWAAHEAEGFAWWIARLRATFELVDWVRVDHFRGFESCWEIPADEPTAIGGRWVQAPGVALFEAVSKALGPLPIIAEDLGVITPEVTALRQRFGFPGMRILHFAWGQNDGGDNAYLPHNYTHDTVVYPGTHDNDTSEGWWATAPEAVRHHLREYLACDGGDIAWTLIRAASASVADIALFALQDVLRLDGTQRMNTPGTAQGNWTWRFTWDQVQPGHAAGLLRFGQLYNRLPA</sequence>
<dbReference type="PANTHER" id="PTHR32438">
    <property type="entry name" value="4-ALPHA-GLUCANOTRANSFERASE DPE1, CHLOROPLASTIC/AMYLOPLASTIC"/>
    <property type="match status" value="1"/>
</dbReference>
<evidence type="ECO:0000256" key="4">
    <source>
        <dbReference type="ARBA" id="ARBA00020295"/>
    </source>
</evidence>
<name>D5WZS2_THIK1</name>
<dbReference type="SUPFAM" id="SSF51445">
    <property type="entry name" value="(Trans)glycosidases"/>
    <property type="match status" value="1"/>
</dbReference>
<evidence type="ECO:0000256" key="9">
    <source>
        <dbReference type="ARBA" id="ARBA00031501"/>
    </source>
</evidence>
<accession>D5WZS2</accession>
<dbReference type="NCBIfam" id="TIGR00217">
    <property type="entry name" value="malQ"/>
    <property type="match status" value="1"/>
</dbReference>
<protein>
    <recommendedName>
        <fullName evidence="4 10">4-alpha-glucanotransferase</fullName>
        <ecNumber evidence="3 10">2.4.1.25</ecNumber>
    </recommendedName>
    <alternativeName>
        <fullName evidence="8 10">Amylomaltase</fullName>
    </alternativeName>
    <alternativeName>
        <fullName evidence="9 10">Disproportionating enzyme</fullName>
    </alternativeName>
</protein>
<dbReference type="STRING" id="75379.Tint_1098"/>
<proteinExistence type="inferred from homology"/>
<dbReference type="InterPro" id="IPR003385">
    <property type="entry name" value="Glyco_hydro_77"/>
</dbReference>
<keyword evidence="7 10" id="KW-0119">Carbohydrate metabolism</keyword>
<dbReference type="NCBIfam" id="NF011080">
    <property type="entry name" value="PRK14508.1-3"/>
    <property type="match status" value="1"/>
</dbReference>
<organism evidence="11">
    <name type="scientific">Thiomonas intermedia (strain K12)</name>
    <name type="common">Thiobacillus intermedius</name>
    <dbReference type="NCBI Taxonomy" id="75379"/>
    <lineage>
        <taxon>Bacteria</taxon>
        <taxon>Pseudomonadati</taxon>
        <taxon>Pseudomonadota</taxon>
        <taxon>Betaproteobacteria</taxon>
        <taxon>Burkholderiales</taxon>
        <taxon>Thiomonas</taxon>
    </lineage>
</organism>
<evidence type="ECO:0000256" key="3">
    <source>
        <dbReference type="ARBA" id="ARBA00012560"/>
    </source>
</evidence>
<evidence type="ECO:0000313" key="11">
    <source>
        <dbReference type="EMBL" id="ADG30488.1"/>
    </source>
</evidence>
<dbReference type="AlphaFoldDB" id="D5WZS2"/>
<keyword evidence="6 10" id="KW-0808">Transferase</keyword>
<dbReference type="eggNOG" id="COG1640">
    <property type="taxonomic scope" value="Bacteria"/>
</dbReference>
<dbReference type="PANTHER" id="PTHR32438:SF5">
    <property type="entry name" value="4-ALPHA-GLUCANOTRANSFERASE DPE1, CHLOROPLASTIC_AMYLOPLASTIC"/>
    <property type="match status" value="1"/>
</dbReference>
<dbReference type="InterPro" id="IPR017853">
    <property type="entry name" value="GH"/>
</dbReference>
<evidence type="ECO:0000256" key="5">
    <source>
        <dbReference type="ARBA" id="ARBA00022676"/>
    </source>
</evidence>
<dbReference type="EC" id="2.4.1.25" evidence="3 10"/>
<dbReference type="GO" id="GO:0005975">
    <property type="term" value="P:carbohydrate metabolic process"/>
    <property type="evidence" value="ECO:0007669"/>
    <property type="project" value="InterPro"/>
</dbReference>
<dbReference type="KEGG" id="tin:Tint_1098"/>
<reference evidence="11" key="1">
    <citation type="submission" date="2010-04" db="EMBL/GenBank/DDBJ databases">
        <title>Complete sequence of Thiomonas intermedia K12.</title>
        <authorList>
            <consortium name="US DOE Joint Genome Institute"/>
            <person name="Lucas S."/>
            <person name="Copeland A."/>
            <person name="Lapidus A."/>
            <person name="Cheng J.-F."/>
            <person name="Bruce D."/>
            <person name="Goodwin L."/>
            <person name="Pitluck S."/>
            <person name="Davenport K."/>
            <person name="Detter J.C."/>
            <person name="Han C."/>
            <person name="Tapia R."/>
            <person name="Land M."/>
            <person name="Hauser L."/>
            <person name="Kyrpides N."/>
            <person name="Ovchinnikova G."/>
            <person name="Kerfeld C.A."/>
            <person name="Cannon G.C."/>
            <person name="Heinhorst S."/>
            <person name="Woyke T."/>
        </authorList>
    </citation>
    <scope>NUCLEOTIDE SEQUENCE [LARGE SCALE GENOMIC DNA]</scope>
    <source>
        <strain evidence="11">K12</strain>
    </source>
</reference>
<evidence type="ECO:0000256" key="6">
    <source>
        <dbReference type="ARBA" id="ARBA00022679"/>
    </source>
</evidence>
<comment type="similarity">
    <text evidence="2 10">Belongs to the disproportionating enzyme family.</text>
</comment>
<dbReference type="CAZy" id="GH77">
    <property type="family name" value="Glycoside Hydrolase Family 77"/>
</dbReference>
<evidence type="ECO:0000256" key="2">
    <source>
        <dbReference type="ARBA" id="ARBA00005684"/>
    </source>
</evidence>
<dbReference type="Pfam" id="PF02446">
    <property type="entry name" value="Glyco_hydro_77"/>
    <property type="match status" value="1"/>
</dbReference>
<dbReference type="GO" id="GO:0004134">
    <property type="term" value="F:4-alpha-glucanotransferase activity"/>
    <property type="evidence" value="ECO:0007669"/>
    <property type="project" value="UniProtKB-EC"/>
</dbReference>
<comment type="catalytic activity">
    <reaction evidence="1 10">
        <text>Transfers a segment of a (1-&gt;4)-alpha-D-glucan to a new position in an acceptor, which may be glucose or a (1-&gt;4)-alpha-D-glucan.</text>
        <dbReference type="EC" id="2.4.1.25"/>
    </reaction>
</comment>
<evidence type="ECO:0000256" key="7">
    <source>
        <dbReference type="ARBA" id="ARBA00023277"/>
    </source>
</evidence>
<dbReference type="Gene3D" id="3.20.20.80">
    <property type="entry name" value="Glycosidases"/>
    <property type="match status" value="1"/>
</dbReference>
<dbReference type="EMBL" id="CP002021">
    <property type="protein sequence ID" value="ADG30488.1"/>
    <property type="molecule type" value="Genomic_DNA"/>
</dbReference>
<evidence type="ECO:0000256" key="8">
    <source>
        <dbReference type="ARBA" id="ARBA00031423"/>
    </source>
</evidence>